<dbReference type="RefSeq" id="WP_221032596.1">
    <property type="nucleotide sequence ID" value="NZ_CP139781.1"/>
</dbReference>
<dbReference type="Proteomes" id="UP000738431">
    <property type="component" value="Chromosome"/>
</dbReference>
<dbReference type="InterPro" id="IPR025161">
    <property type="entry name" value="IS402-like_dom"/>
</dbReference>
<evidence type="ECO:0000313" key="5">
    <source>
        <dbReference type="Proteomes" id="UP000738431"/>
    </source>
</evidence>
<dbReference type="Pfam" id="PF13340">
    <property type="entry name" value="DUF4096"/>
    <property type="match status" value="1"/>
</dbReference>
<proteinExistence type="predicted"/>
<dbReference type="NCBIfam" id="NF033580">
    <property type="entry name" value="transpos_IS5_3"/>
    <property type="match status" value="1"/>
</dbReference>
<dbReference type="EMBL" id="CP139781">
    <property type="protein sequence ID" value="WRQ85777.1"/>
    <property type="molecule type" value="Genomic_DNA"/>
</dbReference>
<feature type="domain" description="Insertion element IS402-like" evidence="3">
    <location>
        <begin position="4"/>
        <end position="60"/>
    </location>
</feature>
<accession>A0ABZ1C345</accession>
<feature type="transmembrane region" description="Helical" evidence="1">
    <location>
        <begin position="217"/>
        <end position="234"/>
    </location>
</feature>
<sequence>MTGPRRRGRKCINERRRIEAILWILRTGAPWRDLPSLFGPWQSAYACSRRWSKCGLWSAVLEALNRSLRDDEYLMIDRSSARVHQHAAGPAGGQIAQAMGRSKASLSTKIHMACDALGYPLGFILTGANVSDFDQCKPLIRQHLAAQSHAIMDKGYDSNAIRECVNQHGGVAVIALHPGRSQKPDFDQHLYRERHRIENLFQRLKHFRRIATRYEKLHATFAAMISLACILIWIKL</sequence>
<organism evidence="4 5">
    <name type="scientific">Actomonas aquatica</name>
    <dbReference type="NCBI Taxonomy" id="2866162"/>
    <lineage>
        <taxon>Bacteria</taxon>
        <taxon>Pseudomonadati</taxon>
        <taxon>Verrucomicrobiota</taxon>
        <taxon>Opitutia</taxon>
        <taxon>Opitutales</taxon>
        <taxon>Opitutaceae</taxon>
        <taxon>Actomonas</taxon>
    </lineage>
</organism>
<dbReference type="Pfam" id="PF01609">
    <property type="entry name" value="DDE_Tnp_1"/>
    <property type="match status" value="1"/>
</dbReference>
<protein>
    <submittedName>
        <fullName evidence="4">IS5 family transposase</fullName>
    </submittedName>
</protein>
<evidence type="ECO:0000313" key="4">
    <source>
        <dbReference type="EMBL" id="WRQ85777.1"/>
    </source>
</evidence>
<keyword evidence="1" id="KW-1133">Transmembrane helix</keyword>
<keyword evidence="1" id="KW-0472">Membrane</keyword>
<dbReference type="PANTHER" id="PTHR30007">
    <property type="entry name" value="PHP DOMAIN PROTEIN"/>
    <property type="match status" value="1"/>
</dbReference>
<keyword evidence="1" id="KW-0812">Transmembrane</keyword>
<name>A0ABZ1C345_9BACT</name>
<feature type="domain" description="Transposase IS4-like" evidence="2">
    <location>
        <begin position="74"/>
        <end position="232"/>
    </location>
</feature>
<evidence type="ECO:0000259" key="2">
    <source>
        <dbReference type="Pfam" id="PF01609"/>
    </source>
</evidence>
<reference evidence="4 5" key="1">
    <citation type="submission" date="2021-08" db="EMBL/GenBank/DDBJ databases">
        <authorList>
            <person name="Zhang D."/>
            <person name="Zhang A."/>
            <person name="Wang L."/>
        </authorList>
    </citation>
    <scope>NUCLEOTIDE SEQUENCE [LARGE SCALE GENOMIC DNA]</scope>
    <source>
        <strain evidence="4 5">WL0086</strain>
    </source>
</reference>
<reference evidence="4 5" key="2">
    <citation type="submission" date="2023-12" db="EMBL/GenBank/DDBJ databases">
        <title>Description of an unclassified Opitutus bacterium of Verrucomicrobiota.</title>
        <authorList>
            <person name="Zhang D.-F."/>
        </authorList>
    </citation>
    <scope>NUCLEOTIDE SEQUENCE [LARGE SCALE GENOMIC DNA]</scope>
    <source>
        <strain evidence="4 5">WL0086</strain>
    </source>
</reference>
<gene>
    <name evidence="4" type="ORF">K1X11_013275</name>
</gene>
<dbReference type="InterPro" id="IPR002559">
    <property type="entry name" value="Transposase_11"/>
</dbReference>
<dbReference type="PANTHER" id="PTHR30007:SF1">
    <property type="entry name" value="BLR1914 PROTEIN"/>
    <property type="match status" value="1"/>
</dbReference>
<evidence type="ECO:0000256" key="1">
    <source>
        <dbReference type="SAM" id="Phobius"/>
    </source>
</evidence>
<evidence type="ECO:0000259" key="3">
    <source>
        <dbReference type="Pfam" id="PF13340"/>
    </source>
</evidence>
<keyword evidence="5" id="KW-1185">Reference proteome</keyword>